<comment type="caution">
    <text evidence="2">The sequence shown here is derived from an EMBL/GenBank/DDBJ whole genome shotgun (WGS) entry which is preliminary data.</text>
</comment>
<reference evidence="2" key="1">
    <citation type="submission" date="2021-09" db="EMBL/GenBank/DDBJ databases">
        <authorList>
            <person name="Martin H S."/>
        </authorList>
    </citation>
    <scope>NUCLEOTIDE SEQUENCE</scope>
</reference>
<feature type="region of interest" description="Disordered" evidence="1">
    <location>
        <begin position="30"/>
        <end position="71"/>
    </location>
</feature>
<evidence type="ECO:0000313" key="2">
    <source>
        <dbReference type="EMBL" id="CAG9581208.1"/>
    </source>
</evidence>
<protein>
    <submittedName>
        <fullName evidence="2">(African queen) hypothetical protein</fullName>
    </submittedName>
</protein>
<feature type="compositionally biased region" description="Basic and acidic residues" evidence="1">
    <location>
        <begin position="61"/>
        <end position="71"/>
    </location>
</feature>
<sequence length="71" mass="7590">MGAQPAFLFCGHHATLLRLRPERRGVRSVVGNGLTAGRPSSGSGSCVDHDTLYPLPAPLPHLDKTLEDTIK</sequence>
<proteinExistence type="predicted"/>
<evidence type="ECO:0000313" key="3">
    <source>
        <dbReference type="Proteomes" id="UP000789524"/>
    </source>
</evidence>
<organism evidence="2 3">
    <name type="scientific">Danaus chrysippus</name>
    <name type="common">African queen</name>
    <dbReference type="NCBI Taxonomy" id="151541"/>
    <lineage>
        <taxon>Eukaryota</taxon>
        <taxon>Metazoa</taxon>
        <taxon>Ecdysozoa</taxon>
        <taxon>Arthropoda</taxon>
        <taxon>Hexapoda</taxon>
        <taxon>Insecta</taxon>
        <taxon>Pterygota</taxon>
        <taxon>Neoptera</taxon>
        <taxon>Endopterygota</taxon>
        <taxon>Lepidoptera</taxon>
        <taxon>Glossata</taxon>
        <taxon>Ditrysia</taxon>
        <taxon>Papilionoidea</taxon>
        <taxon>Nymphalidae</taxon>
        <taxon>Danainae</taxon>
        <taxon>Danaini</taxon>
        <taxon>Danaina</taxon>
        <taxon>Danaus</taxon>
        <taxon>Anosia</taxon>
    </lineage>
</organism>
<dbReference type="AlphaFoldDB" id="A0A8J2R418"/>
<dbReference type="EMBL" id="CAKASE010000080">
    <property type="protein sequence ID" value="CAG9581208.1"/>
    <property type="molecule type" value="Genomic_DNA"/>
</dbReference>
<dbReference type="Proteomes" id="UP000789524">
    <property type="component" value="Unassembled WGS sequence"/>
</dbReference>
<keyword evidence="3" id="KW-1185">Reference proteome</keyword>
<gene>
    <name evidence="2" type="ORF">DCHRY22_LOCUS13860</name>
</gene>
<accession>A0A8J2R418</accession>
<evidence type="ECO:0000256" key="1">
    <source>
        <dbReference type="SAM" id="MobiDB-lite"/>
    </source>
</evidence>
<name>A0A8J2R418_9NEOP</name>